<sequence length="160" mass="16532">MDHSTRHLVGSNFARPAETTTPSGSELFRDPVDEAGAEGWVVGLAVLELLGEAGRLEASVPLCDGSAVGEVDRVLVALGEGTALEGGGVLATGRVLIVEAGAGGGVACSVPPDWPQPQARQASRAGSSALWVRMGVLPTIWRPVWQAHRPDVGRMCGSSR</sequence>
<accession>A0ABW4RYD7</accession>
<name>A0ABW4RYD7_9ACTN</name>
<gene>
    <name evidence="2" type="ORF">ACFSCS_09620</name>
</gene>
<proteinExistence type="predicted"/>
<evidence type="ECO:0000256" key="1">
    <source>
        <dbReference type="SAM" id="MobiDB-lite"/>
    </source>
</evidence>
<dbReference type="Proteomes" id="UP001597326">
    <property type="component" value="Unassembled WGS sequence"/>
</dbReference>
<feature type="region of interest" description="Disordered" evidence="1">
    <location>
        <begin position="1"/>
        <end position="30"/>
    </location>
</feature>
<organism evidence="2 3">
    <name type="scientific">Luteococcus peritonei</name>
    <dbReference type="NCBI Taxonomy" id="88874"/>
    <lineage>
        <taxon>Bacteria</taxon>
        <taxon>Bacillati</taxon>
        <taxon>Actinomycetota</taxon>
        <taxon>Actinomycetes</taxon>
        <taxon>Propionibacteriales</taxon>
        <taxon>Propionibacteriaceae</taxon>
        <taxon>Luteococcus</taxon>
    </lineage>
</organism>
<keyword evidence="3" id="KW-1185">Reference proteome</keyword>
<dbReference type="EMBL" id="JBHUFZ010000019">
    <property type="protein sequence ID" value="MFD1890433.1"/>
    <property type="molecule type" value="Genomic_DNA"/>
</dbReference>
<protein>
    <submittedName>
        <fullName evidence="2">Uncharacterized protein</fullName>
    </submittedName>
</protein>
<evidence type="ECO:0000313" key="3">
    <source>
        <dbReference type="Proteomes" id="UP001597326"/>
    </source>
</evidence>
<dbReference type="RefSeq" id="WP_343874778.1">
    <property type="nucleotide sequence ID" value="NZ_BAAAIX010000027.1"/>
</dbReference>
<reference evidence="3" key="1">
    <citation type="journal article" date="2019" name="Int. J. Syst. Evol. Microbiol.">
        <title>The Global Catalogue of Microorganisms (GCM) 10K type strain sequencing project: providing services to taxonomists for standard genome sequencing and annotation.</title>
        <authorList>
            <consortium name="The Broad Institute Genomics Platform"/>
            <consortium name="The Broad Institute Genome Sequencing Center for Infectious Disease"/>
            <person name="Wu L."/>
            <person name="Ma J."/>
        </authorList>
    </citation>
    <scope>NUCLEOTIDE SEQUENCE [LARGE SCALE GENOMIC DNA]</scope>
    <source>
        <strain evidence="3">CAIM 431</strain>
    </source>
</reference>
<comment type="caution">
    <text evidence="2">The sequence shown here is derived from an EMBL/GenBank/DDBJ whole genome shotgun (WGS) entry which is preliminary data.</text>
</comment>
<evidence type="ECO:0000313" key="2">
    <source>
        <dbReference type="EMBL" id="MFD1890433.1"/>
    </source>
</evidence>